<reference evidence="3" key="1">
    <citation type="journal article" date="2011" name="J. Bacteriol.">
        <title>Genome sequences of eight morphologically diverse alphaproteobacteria.</title>
        <authorList>
            <consortium name="US DOE Joint Genome Institute"/>
            <person name="Brown P.J."/>
            <person name="Kysela D.T."/>
            <person name="Buechlein A."/>
            <person name="Hemmerich C."/>
            <person name="Brun Y.V."/>
        </authorList>
    </citation>
    <scope>NUCLEOTIDE SEQUENCE [LARGE SCALE GENOMIC DNA]</scope>
    <source>
        <strain evidence="3">ATCC 49814 / DSM 5838 / IFAM 1418</strain>
    </source>
</reference>
<dbReference type="AlphaFoldDB" id="C6XM32"/>
<feature type="signal peptide" evidence="1">
    <location>
        <begin position="1"/>
        <end position="36"/>
    </location>
</feature>
<dbReference type="eggNOG" id="COG2968">
    <property type="taxonomic scope" value="Bacteria"/>
</dbReference>
<feature type="chain" id="PRO_5002972922" description="26 kDa periplasmic immunogenic protein" evidence="1">
    <location>
        <begin position="37"/>
        <end position="262"/>
    </location>
</feature>
<sequence length="262" mass="27669">MFIPFRHKNESTKQTSVLATLALSTACITLPLSAEAQIMQNTPQSMSVIQQETTLNLTGEGKIEVSPDIATISLGVNVEADTASQAMKQQSALMNKVFEALEKAKIADKDMQTGNISLSPRYDYSSSKNGPPKLTGYQATNTLGITVRKLDTLGSVLDSVVSAGGNTINSISFGLDDSSAALDAARKAAIADALAKAELYAEAAGYSVSRIITMNEAGNFSPSPQPVMMARMKASESASTPIAAGEVSYSSTMNVQFELVRK</sequence>
<dbReference type="OrthoDB" id="9813144at2"/>
<dbReference type="RefSeq" id="WP_015828014.1">
    <property type="nucleotide sequence ID" value="NC_012982.1"/>
</dbReference>
<evidence type="ECO:0000313" key="2">
    <source>
        <dbReference type="EMBL" id="ACT59864.1"/>
    </source>
</evidence>
<dbReference type="Gene3D" id="3.30.110.170">
    <property type="entry name" value="Protein of unknown function (DUF541), domain 1"/>
    <property type="match status" value="1"/>
</dbReference>
<dbReference type="KEGG" id="hba:Hbal_2183"/>
<name>C6XM32_HIRBI</name>
<accession>C6XM32</accession>
<keyword evidence="3" id="KW-1185">Reference proteome</keyword>
<dbReference type="GO" id="GO:0006974">
    <property type="term" value="P:DNA damage response"/>
    <property type="evidence" value="ECO:0007669"/>
    <property type="project" value="TreeGrafter"/>
</dbReference>
<dbReference type="Proteomes" id="UP000002745">
    <property type="component" value="Chromosome"/>
</dbReference>
<dbReference type="InterPro" id="IPR007497">
    <property type="entry name" value="SIMPL/DUF541"/>
</dbReference>
<proteinExistence type="predicted"/>
<keyword evidence="1" id="KW-0732">Signal</keyword>
<gene>
    <name evidence="2" type="ordered locus">Hbal_2183</name>
</gene>
<dbReference type="Gene3D" id="3.30.70.2970">
    <property type="entry name" value="Protein of unknown function (DUF541), domain 2"/>
    <property type="match status" value="1"/>
</dbReference>
<protein>
    <recommendedName>
        <fullName evidence="4">26 kDa periplasmic immunogenic protein</fullName>
    </recommendedName>
</protein>
<dbReference type="PROSITE" id="PS51257">
    <property type="entry name" value="PROKAR_LIPOPROTEIN"/>
    <property type="match status" value="1"/>
</dbReference>
<evidence type="ECO:0008006" key="4">
    <source>
        <dbReference type="Google" id="ProtNLM"/>
    </source>
</evidence>
<evidence type="ECO:0000256" key="1">
    <source>
        <dbReference type="SAM" id="SignalP"/>
    </source>
</evidence>
<dbReference type="PANTHER" id="PTHR34387">
    <property type="entry name" value="SLR1258 PROTEIN"/>
    <property type="match status" value="1"/>
</dbReference>
<organism evidence="2 3">
    <name type="scientific">Hirschia baltica (strain ATCC 49814 / DSM 5838 / IFAM 1418)</name>
    <dbReference type="NCBI Taxonomy" id="582402"/>
    <lineage>
        <taxon>Bacteria</taxon>
        <taxon>Pseudomonadati</taxon>
        <taxon>Pseudomonadota</taxon>
        <taxon>Alphaproteobacteria</taxon>
        <taxon>Hyphomonadales</taxon>
        <taxon>Hyphomonadaceae</taxon>
        <taxon>Hirschia</taxon>
    </lineage>
</organism>
<dbReference type="EMBL" id="CP001678">
    <property type="protein sequence ID" value="ACT59864.1"/>
    <property type="molecule type" value="Genomic_DNA"/>
</dbReference>
<dbReference type="HOGENOM" id="CLU_080344_4_2_5"/>
<dbReference type="PANTHER" id="PTHR34387:SF1">
    <property type="entry name" value="PERIPLASMIC IMMUNOGENIC PROTEIN"/>
    <property type="match status" value="1"/>
</dbReference>
<dbReference type="Pfam" id="PF04402">
    <property type="entry name" value="SIMPL"/>
    <property type="match status" value="1"/>
</dbReference>
<evidence type="ECO:0000313" key="3">
    <source>
        <dbReference type="Proteomes" id="UP000002745"/>
    </source>
</evidence>
<dbReference type="InterPro" id="IPR052022">
    <property type="entry name" value="26kDa_periplasmic_antigen"/>
</dbReference>